<dbReference type="AlphaFoldDB" id="A0A366LQ23"/>
<accession>A0A366LQ23</accession>
<evidence type="ECO:0000313" key="1">
    <source>
        <dbReference type="EMBL" id="RBQ15424.1"/>
    </source>
</evidence>
<dbReference type="RefSeq" id="WP_113985228.1">
    <property type="nucleotide sequence ID" value="NZ_QMEY01000023.1"/>
</dbReference>
<evidence type="ECO:0000313" key="2">
    <source>
        <dbReference type="Proteomes" id="UP000253303"/>
    </source>
</evidence>
<dbReference type="EMBL" id="QMEY01000023">
    <property type="protein sequence ID" value="RBQ15424.1"/>
    <property type="molecule type" value="Genomic_DNA"/>
</dbReference>
<keyword evidence="2" id="KW-1185">Reference proteome</keyword>
<comment type="caution">
    <text evidence="1">The sequence shown here is derived from an EMBL/GenBank/DDBJ whole genome shotgun (WGS) entry which is preliminary data.</text>
</comment>
<name>A0A366LQ23_9ACTN</name>
<organism evidence="1 2">
    <name type="scientific">Spongiactinospora rosea</name>
    <dbReference type="NCBI Taxonomy" id="2248750"/>
    <lineage>
        <taxon>Bacteria</taxon>
        <taxon>Bacillati</taxon>
        <taxon>Actinomycetota</taxon>
        <taxon>Actinomycetes</taxon>
        <taxon>Streptosporangiales</taxon>
        <taxon>Streptosporangiaceae</taxon>
        <taxon>Spongiactinospora</taxon>
    </lineage>
</organism>
<proteinExistence type="predicted"/>
<gene>
    <name evidence="1" type="ORF">DP939_35610</name>
</gene>
<dbReference type="Proteomes" id="UP000253303">
    <property type="component" value="Unassembled WGS sequence"/>
</dbReference>
<protein>
    <submittedName>
        <fullName evidence="1">Uncharacterized protein</fullName>
    </submittedName>
</protein>
<reference evidence="1 2" key="1">
    <citation type="submission" date="2018-06" db="EMBL/GenBank/DDBJ databases">
        <title>Sphaerisporangium craniellae sp. nov., isolated from a marine sponge in the South China Sea.</title>
        <authorList>
            <person name="Li L."/>
        </authorList>
    </citation>
    <scope>NUCLEOTIDE SEQUENCE [LARGE SCALE GENOMIC DNA]</scope>
    <source>
        <strain evidence="1 2">LHW63015</strain>
    </source>
</reference>
<sequence length="126" mass="13899">MHDLAHIVFADLFSVLIAEAGQPCADISTTIARHSFTRSLAVRVIFCRHRPSFMDQALTNTSGVRTTTTSQTQTFSGQGLARSLIEINNPSKVRRRDTSPIAHRGLDHPKAAERTLVQPFSVTANR</sequence>